<protein>
    <recommendedName>
        <fullName evidence="4">DUF1761 domain-containing protein</fullName>
    </recommendedName>
</protein>
<keyword evidence="1" id="KW-0472">Membrane</keyword>
<feature type="transmembrane region" description="Helical" evidence="1">
    <location>
        <begin position="86"/>
        <end position="107"/>
    </location>
</feature>
<keyword evidence="1" id="KW-0812">Transmembrane</keyword>
<dbReference type="EMBL" id="MHNK01000010">
    <property type="protein sequence ID" value="OGZ44008.1"/>
    <property type="molecule type" value="Genomic_DNA"/>
</dbReference>
<comment type="caution">
    <text evidence="2">The sequence shown here is derived from an EMBL/GenBank/DDBJ whole genome shotgun (WGS) entry which is preliminary data.</text>
</comment>
<accession>A0A1G2G2H7</accession>
<evidence type="ECO:0000256" key="1">
    <source>
        <dbReference type="SAM" id="Phobius"/>
    </source>
</evidence>
<name>A0A1G2G2H7_9BACT</name>
<gene>
    <name evidence="2" type="ORF">A2719_03550</name>
</gene>
<sequence length="137" mass="15411">MDIQINYLAVLAAGVSNMILGALWYGPLFGKMWMRLMGLSDDRLNELKNRGMGKLYASAFLMALVMAFVLAHFAAVWGAVTVHGAFLLAFWVWLGFIVTTMINSVLWEGKSMKLYFVNIGYQLVALKVMALILVLWR</sequence>
<dbReference type="Pfam" id="PF08570">
    <property type="entry name" value="DUF1761"/>
    <property type="match status" value="1"/>
</dbReference>
<dbReference type="InterPro" id="IPR013879">
    <property type="entry name" value="DUF1761"/>
</dbReference>
<organism evidence="2 3">
    <name type="scientific">Candidatus Ryanbacteria bacterium RIFCSPHIGHO2_01_FULL_45_22</name>
    <dbReference type="NCBI Taxonomy" id="1802114"/>
    <lineage>
        <taxon>Bacteria</taxon>
        <taxon>Candidatus Ryaniibacteriota</taxon>
    </lineage>
</organism>
<feature type="transmembrane region" description="Helical" evidence="1">
    <location>
        <begin position="55"/>
        <end position="80"/>
    </location>
</feature>
<dbReference type="STRING" id="1802114.A2719_03550"/>
<dbReference type="AlphaFoldDB" id="A0A1G2G2H7"/>
<evidence type="ECO:0000313" key="2">
    <source>
        <dbReference type="EMBL" id="OGZ44008.1"/>
    </source>
</evidence>
<evidence type="ECO:0000313" key="3">
    <source>
        <dbReference type="Proteomes" id="UP000177480"/>
    </source>
</evidence>
<proteinExistence type="predicted"/>
<dbReference type="Proteomes" id="UP000177480">
    <property type="component" value="Unassembled WGS sequence"/>
</dbReference>
<feature type="transmembrane region" description="Helical" evidence="1">
    <location>
        <begin position="6"/>
        <end position="34"/>
    </location>
</feature>
<evidence type="ECO:0008006" key="4">
    <source>
        <dbReference type="Google" id="ProtNLM"/>
    </source>
</evidence>
<feature type="transmembrane region" description="Helical" evidence="1">
    <location>
        <begin position="114"/>
        <end position="136"/>
    </location>
</feature>
<reference evidence="2 3" key="1">
    <citation type="journal article" date="2016" name="Nat. Commun.">
        <title>Thousands of microbial genomes shed light on interconnected biogeochemical processes in an aquifer system.</title>
        <authorList>
            <person name="Anantharaman K."/>
            <person name="Brown C.T."/>
            <person name="Hug L.A."/>
            <person name="Sharon I."/>
            <person name="Castelle C.J."/>
            <person name="Probst A.J."/>
            <person name="Thomas B.C."/>
            <person name="Singh A."/>
            <person name="Wilkins M.J."/>
            <person name="Karaoz U."/>
            <person name="Brodie E.L."/>
            <person name="Williams K.H."/>
            <person name="Hubbard S.S."/>
            <person name="Banfield J.F."/>
        </authorList>
    </citation>
    <scope>NUCLEOTIDE SEQUENCE [LARGE SCALE GENOMIC DNA]</scope>
</reference>
<keyword evidence="1" id="KW-1133">Transmembrane helix</keyword>